<gene>
    <name evidence="2" type="ORF">HY834_21260</name>
</gene>
<dbReference type="PANTHER" id="PTHR42760">
    <property type="entry name" value="SHORT-CHAIN DEHYDROGENASES/REDUCTASES FAMILY MEMBER"/>
    <property type="match status" value="1"/>
</dbReference>
<comment type="similarity">
    <text evidence="1">Belongs to the short-chain dehydrogenases/reductases (SDR) family.</text>
</comment>
<dbReference type="NCBIfam" id="NF005559">
    <property type="entry name" value="PRK07231.1"/>
    <property type="match status" value="1"/>
</dbReference>
<proteinExistence type="inferred from homology"/>
<dbReference type="Proteomes" id="UP000782610">
    <property type="component" value="Unassembled WGS sequence"/>
</dbReference>
<sequence>MSRFLLTGQCAIVTGGGSGIGRSAALLLAEARARVAVLDKSESSARATADEIVRRGGEAMAQAVDVTDEAGLERVFAAVAERFGRLDVLVNNAGIAIRGPALDLPVADWNTVLAVNLTGMFACARIAARHMKSFGHGGAIVNTASIMGLSGGLYPNIAYQTSKGGVVNMTRALALEWAGELIRVNAVAPTYVRTALTAGLLTNPEITATIAAATPLGRLAEPEEIAAAILFLASPAASMITGVILPVDGGYLAR</sequence>
<protein>
    <submittedName>
        <fullName evidence="2">SDR family oxidoreductase</fullName>
    </submittedName>
</protein>
<dbReference type="Pfam" id="PF13561">
    <property type="entry name" value="adh_short_C2"/>
    <property type="match status" value="1"/>
</dbReference>
<evidence type="ECO:0000313" key="3">
    <source>
        <dbReference type="Proteomes" id="UP000782610"/>
    </source>
</evidence>
<dbReference type="PANTHER" id="PTHR42760:SF124">
    <property type="entry name" value="SHORT-CHAIN DEHYDROGENASE_REDUCTASE"/>
    <property type="match status" value="1"/>
</dbReference>
<accession>A0A933NYS5</accession>
<dbReference type="FunFam" id="3.40.50.720:FF:000084">
    <property type="entry name" value="Short-chain dehydrogenase reductase"/>
    <property type="match status" value="1"/>
</dbReference>
<dbReference type="PRINTS" id="PR00081">
    <property type="entry name" value="GDHRDH"/>
</dbReference>
<dbReference type="EMBL" id="JACRAF010000069">
    <property type="protein sequence ID" value="MBI4924274.1"/>
    <property type="molecule type" value="Genomic_DNA"/>
</dbReference>
<comment type="caution">
    <text evidence="2">The sequence shown here is derived from an EMBL/GenBank/DDBJ whole genome shotgun (WGS) entry which is preliminary data.</text>
</comment>
<name>A0A933NYS5_9HYPH</name>
<dbReference type="Gene3D" id="3.40.50.720">
    <property type="entry name" value="NAD(P)-binding Rossmann-like Domain"/>
    <property type="match status" value="1"/>
</dbReference>
<evidence type="ECO:0000313" key="2">
    <source>
        <dbReference type="EMBL" id="MBI4924274.1"/>
    </source>
</evidence>
<dbReference type="SUPFAM" id="SSF51735">
    <property type="entry name" value="NAD(P)-binding Rossmann-fold domains"/>
    <property type="match status" value="1"/>
</dbReference>
<reference evidence="2" key="1">
    <citation type="submission" date="2020-07" db="EMBL/GenBank/DDBJ databases">
        <title>Huge and variable diversity of episymbiotic CPR bacteria and DPANN archaea in groundwater ecosystems.</title>
        <authorList>
            <person name="He C.Y."/>
            <person name="Keren R."/>
            <person name="Whittaker M."/>
            <person name="Farag I.F."/>
            <person name="Doudna J."/>
            <person name="Cate J.H.D."/>
            <person name="Banfield J.F."/>
        </authorList>
    </citation>
    <scope>NUCLEOTIDE SEQUENCE</scope>
    <source>
        <strain evidence="2">NC_groundwater_1586_Pr3_B-0.1um_66_15</strain>
    </source>
</reference>
<evidence type="ECO:0000256" key="1">
    <source>
        <dbReference type="ARBA" id="ARBA00006484"/>
    </source>
</evidence>
<dbReference type="PRINTS" id="PR00080">
    <property type="entry name" value="SDRFAMILY"/>
</dbReference>
<dbReference type="AlphaFoldDB" id="A0A933NYS5"/>
<dbReference type="InterPro" id="IPR036291">
    <property type="entry name" value="NAD(P)-bd_dom_sf"/>
</dbReference>
<organism evidence="2 3">
    <name type="scientific">Devosia nanyangense</name>
    <dbReference type="NCBI Taxonomy" id="1228055"/>
    <lineage>
        <taxon>Bacteria</taxon>
        <taxon>Pseudomonadati</taxon>
        <taxon>Pseudomonadota</taxon>
        <taxon>Alphaproteobacteria</taxon>
        <taxon>Hyphomicrobiales</taxon>
        <taxon>Devosiaceae</taxon>
        <taxon>Devosia</taxon>
    </lineage>
</organism>
<dbReference type="GO" id="GO:0016616">
    <property type="term" value="F:oxidoreductase activity, acting on the CH-OH group of donors, NAD or NADP as acceptor"/>
    <property type="evidence" value="ECO:0007669"/>
    <property type="project" value="TreeGrafter"/>
</dbReference>
<dbReference type="InterPro" id="IPR002347">
    <property type="entry name" value="SDR_fam"/>
</dbReference>